<name>A0A9W9K856_9EURO</name>
<organism evidence="1 2">
    <name type="scientific">Penicillium angulare</name>
    <dbReference type="NCBI Taxonomy" id="116970"/>
    <lineage>
        <taxon>Eukaryota</taxon>
        <taxon>Fungi</taxon>
        <taxon>Dikarya</taxon>
        <taxon>Ascomycota</taxon>
        <taxon>Pezizomycotina</taxon>
        <taxon>Eurotiomycetes</taxon>
        <taxon>Eurotiomycetidae</taxon>
        <taxon>Eurotiales</taxon>
        <taxon>Aspergillaceae</taxon>
        <taxon>Penicillium</taxon>
    </lineage>
</organism>
<dbReference type="OrthoDB" id="5410365at2759"/>
<reference evidence="1" key="1">
    <citation type="submission" date="2022-11" db="EMBL/GenBank/DDBJ databases">
        <authorList>
            <person name="Petersen C."/>
        </authorList>
    </citation>
    <scope>NUCLEOTIDE SEQUENCE</scope>
    <source>
        <strain evidence="1">IBT 30069</strain>
    </source>
</reference>
<sequence length="278" mass="31545">MTFSIVQRTFLAPESIRLGRFVRNIEDPNSDFLDPDLGVPAESLIVQSHLDYSEVQHNSKERTFKATLTSLISASRAKSKNFRTHVQTDQLKTYQLSNSGPWFRSAIQSTATRDWIREAIDYGDDMYVVVGYHTMKDARIFDYVENRGDISAWLELPIEEALAAAGVGIMLGGVANPGAQVQDSHMEGNTRRFVAVGEQICAVQYRKIHVKIFSSRDLDKASLERNNFWKNYLRARGQEAGVNDVVETDLSDDLENLDDLDVEGDYERHLYGKEEFLV</sequence>
<evidence type="ECO:0000313" key="1">
    <source>
        <dbReference type="EMBL" id="KAJ5096689.1"/>
    </source>
</evidence>
<comment type="caution">
    <text evidence="1">The sequence shown here is derived from an EMBL/GenBank/DDBJ whole genome shotgun (WGS) entry which is preliminary data.</text>
</comment>
<dbReference type="EMBL" id="JAPQKH010000005">
    <property type="protein sequence ID" value="KAJ5096689.1"/>
    <property type="molecule type" value="Genomic_DNA"/>
</dbReference>
<dbReference type="AlphaFoldDB" id="A0A9W9K856"/>
<accession>A0A9W9K856</accession>
<protein>
    <submittedName>
        <fullName evidence="1">Uncharacterized protein</fullName>
    </submittedName>
</protein>
<gene>
    <name evidence="1" type="ORF">N7456_007410</name>
</gene>
<dbReference type="Proteomes" id="UP001149165">
    <property type="component" value="Unassembled WGS sequence"/>
</dbReference>
<evidence type="ECO:0000313" key="2">
    <source>
        <dbReference type="Proteomes" id="UP001149165"/>
    </source>
</evidence>
<proteinExistence type="predicted"/>
<reference evidence="1" key="2">
    <citation type="journal article" date="2023" name="IMA Fungus">
        <title>Comparative genomic study of the Penicillium genus elucidates a diverse pangenome and 15 lateral gene transfer events.</title>
        <authorList>
            <person name="Petersen C."/>
            <person name="Sorensen T."/>
            <person name="Nielsen M.R."/>
            <person name="Sondergaard T.E."/>
            <person name="Sorensen J.L."/>
            <person name="Fitzpatrick D.A."/>
            <person name="Frisvad J.C."/>
            <person name="Nielsen K.L."/>
        </authorList>
    </citation>
    <scope>NUCLEOTIDE SEQUENCE</scope>
    <source>
        <strain evidence="1">IBT 30069</strain>
    </source>
</reference>
<keyword evidence="2" id="KW-1185">Reference proteome</keyword>